<name>A0A316H8C5_9SPHI</name>
<dbReference type="RefSeq" id="WP_109608636.1">
    <property type="nucleotide sequence ID" value="NZ_QGHA01000005.1"/>
</dbReference>
<dbReference type="Proteomes" id="UP000245678">
    <property type="component" value="Unassembled WGS sequence"/>
</dbReference>
<evidence type="ECO:0000259" key="1">
    <source>
        <dbReference type="Pfam" id="PF13649"/>
    </source>
</evidence>
<dbReference type="AlphaFoldDB" id="A0A316H8C5"/>
<keyword evidence="2" id="KW-0489">Methyltransferase</keyword>
<dbReference type="GO" id="GO:0008168">
    <property type="term" value="F:methyltransferase activity"/>
    <property type="evidence" value="ECO:0007669"/>
    <property type="project" value="UniProtKB-KW"/>
</dbReference>
<evidence type="ECO:0000313" key="3">
    <source>
        <dbReference type="Proteomes" id="UP000245678"/>
    </source>
</evidence>
<dbReference type="SUPFAM" id="SSF53335">
    <property type="entry name" value="S-adenosyl-L-methionine-dependent methyltransferases"/>
    <property type="match status" value="1"/>
</dbReference>
<keyword evidence="2" id="KW-0808">Transferase</keyword>
<dbReference type="EMBL" id="QGHA01000005">
    <property type="protein sequence ID" value="PWK77244.1"/>
    <property type="molecule type" value="Genomic_DNA"/>
</dbReference>
<sequence length="189" mass="20538">MTGPSFRNHHAAVSGKVLPPSQTLLEGLKHFTAPAAAIDLGCGAGTDALHLASQGWKVLAIDADQSVLESIEADAVITQCQRFESLVLPPVQLVNASFALPFCNSAHFSSCWLTICEALTPNGLFCGHFFGIRDSWATRADMTIHTVEQLKHLFAGFELLWQTETEKDGRTLGGAAKHWHVHHIVARKC</sequence>
<dbReference type="CDD" id="cd02440">
    <property type="entry name" value="AdoMet_MTases"/>
    <property type="match status" value="1"/>
</dbReference>
<dbReference type="Gene3D" id="3.40.50.150">
    <property type="entry name" value="Vaccinia Virus protein VP39"/>
    <property type="match status" value="1"/>
</dbReference>
<gene>
    <name evidence="2" type="ORF">LX99_03055</name>
</gene>
<evidence type="ECO:0000313" key="2">
    <source>
        <dbReference type="EMBL" id="PWK77244.1"/>
    </source>
</evidence>
<dbReference type="InterPro" id="IPR041698">
    <property type="entry name" value="Methyltransf_25"/>
</dbReference>
<protein>
    <submittedName>
        <fullName evidence="2">Methyltransferase family protein</fullName>
    </submittedName>
</protein>
<accession>A0A316H8C5</accession>
<proteinExistence type="predicted"/>
<reference evidence="2 3" key="1">
    <citation type="submission" date="2018-05" db="EMBL/GenBank/DDBJ databases">
        <title>Genomic Encyclopedia of Archaeal and Bacterial Type Strains, Phase II (KMG-II): from individual species to whole genera.</title>
        <authorList>
            <person name="Goeker M."/>
        </authorList>
    </citation>
    <scope>NUCLEOTIDE SEQUENCE [LARGE SCALE GENOMIC DNA]</scope>
    <source>
        <strain evidence="2 3">DSM 19975</strain>
    </source>
</reference>
<dbReference type="Pfam" id="PF13649">
    <property type="entry name" value="Methyltransf_25"/>
    <property type="match status" value="1"/>
</dbReference>
<keyword evidence="3" id="KW-1185">Reference proteome</keyword>
<comment type="caution">
    <text evidence="2">The sequence shown here is derived from an EMBL/GenBank/DDBJ whole genome shotgun (WGS) entry which is preliminary data.</text>
</comment>
<organism evidence="2 3">
    <name type="scientific">Mucilaginibacter oryzae</name>
    <dbReference type="NCBI Taxonomy" id="468058"/>
    <lineage>
        <taxon>Bacteria</taxon>
        <taxon>Pseudomonadati</taxon>
        <taxon>Bacteroidota</taxon>
        <taxon>Sphingobacteriia</taxon>
        <taxon>Sphingobacteriales</taxon>
        <taxon>Sphingobacteriaceae</taxon>
        <taxon>Mucilaginibacter</taxon>
    </lineage>
</organism>
<feature type="domain" description="Methyltransferase" evidence="1">
    <location>
        <begin position="38"/>
        <end position="123"/>
    </location>
</feature>
<dbReference type="GO" id="GO:0032259">
    <property type="term" value="P:methylation"/>
    <property type="evidence" value="ECO:0007669"/>
    <property type="project" value="UniProtKB-KW"/>
</dbReference>
<dbReference type="InterPro" id="IPR029063">
    <property type="entry name" value="SAM-dependent_MTases_sf"/>
</dbReference>